<dbReference type="GO" id="GO:0043235">
    <property type="term" value="C:receptor complex"/>
    <property type="evidence" value="ECO:0007669"/>
    <property type="project" value="TreeGrafter"/>
</dbReference>
<dbReference type="Gene3D" id="2.60.120.260">
    <property type="entry name" value="Galactose-binding domain-like"/>
    <property type="match status" value="2"/>
</dbReference>
<dbReference type="Gene3D" id="4.10.400.10">
    <property type="entry name" value="Low-density Lipoprotein Receptor"/>
    <property type="match status" value="19"/>
</dbReference>
<sequence length="1223" mass="133597">MATGLILFIYLLSIGPASPRIADTNEECSSSAFACKTTNDCIGLADRCDGHTHCPDGSDEECTAPECLSPDVFGCDIAGSCLSLAVVCDGYDDCEDGSDEENCTGCPLPDSFKCRSGGCVSQDWQCDSMEDCNDGSDEENCTGCSPPYDFKCESGECLPYYWQCDGQGDCDDGSDERCTDECPLPNYFKCSSGGCVPQEWQCDGFADCGQDSSDEDNCRMCALSNHFQCESGECVPQYWQCDGEEDCSDGSDEKNCTDPCSLSNYFKCESGGCIHRDSRCDGDTDCVDSSDEEDCMNLCPDPDDFMCESGECVWRCDGDHECSDGSDEDNCTVCFFPSLFNCESGGCVPPYFRCNGFEECDDGSDEEDCMNIDCYDPDDFKCQRSGLCIPESDVRPDWHCDGVSDCRDGSDEESCTGENCPPPRFYCGRGSCIDDTRRCDGVSDCHDESDERVCVCTSVEFQCARGSKCVAPSAVCDGVIDCDDASDELLCQTCAVKGLWQCDSGECIHTAWVCDGDKDCSTVEDEENCHTPCSGLQLECDGRCLPKYRLCDRLDDCSNGQDEMNCTAGGCSAEQFSCTDGTCLLKSQLCDNLTDCSGGEDEEDCEDSTPPGNPLGLTSRYIPDFFVTASSEYKPEFAPFQARHSPFTTPAYCWVPSAVVDQWIQFGPSGLAESDRTRTRFGLFHYGAARGVPAPGGCSNWDLGSWVTSFTLAFSMDGASWEPYVGSSDNVQVFRGNRDRYNRVSRPLSAPVTSRYIRLYPTGYAGWVAMVMEVYVTNDENTWLQQDQYVPLGVGIDPDDPAAVPKVPDLDMSASSRAEDIYPWQARLNSGKGQQRGAYWSPAQTDTDQWLQIKHDRVYRVAGVITQGAYNLDYWVTSYKLAFSVNGQWTTYSTWDGQEMVFEGNNDSHRYARNLLDNPAFALYTRFYPLTFHNRTALRVELLVIDEIDSQFSTCGDGDVYHNSLACDGTKDCSTGEDEENCDECAMECLADLGDACIPSEWICDELVDCVDGADEKGCVEGVPKHCFFTCGNNVTCLPTSQLGDGRQDCANREDESPNDIEESLGHKWGSCSHNCTSVYGNASCVPDAFVCDGDADCLEKEDEQGCDREDFIRKAEDCRTFYCSLPGSADLYCVHGHLICDGHPDCAAGEDEQGCGGNVPGGMPSQAGKTGSTEPTTEPTSSQGAFQDHTELHAGSCGPRDQAIVWMTAALLGGHLLYRMAV</sequence>
<feature type="disulfide bond" evidence="10">
    <location>
        <begin position="439"/>
        <end position="454"/>
    </location>
</feature>
<feature type="disulfide bond" evidence="10">
    <location>
        <begin position="126"/>
        <end position="141"/>
    </location>
</feature>
<feature type="disulfide bond" evidence="10">
    <location>
        <begin position="1092"/>
        <end position="1107"/>
    </location>
</feature>
<feature type="disulfide bond" evidence="10">
    <location>
        <begin position="551"/>
        <end position="566"/>
    </location>
</feature>
<keyword evidence="5" id="KW-1133">Transmembrane helix</keyword>
<dbReference type="GO" id="GO:0005886">
    <property type="term" value="C:plasma membrane"/>
    <property type="evidence" value="ECO:0007669"/>
    <property type="project" value="TreeGrafter"/>
</dbReference>
<keyword evidence="7 10" id="KW-1015">Disulfide bond</keyword>
<dbReference type="RefSeq" id="XP_019632919.1">
    <property type="nucleotide sequence ID" value="XM_019777360.1"/>
</dbReference>
<dbReference type="CDD" id="cd00112">
    <property type="entry name" value="LDLa"/>
    <property type="match status" value="15"/>
</dbReference>
<dbReference type="CDD" id="cd00057">
    <property type="entry name" value="FA58C"/>
    <property type="match status" value="1"/>
</dbReference>
<evidence type="ECO:0000256" key="6">
    <source>
        <dbReference type="ARBA" id="ARBA00023136"/>
    </source>
</evidence>
<dbReference type="KEGG" id="bbel:109476428"/>
<evidence type="ECO:0000256" key="7">
    <source>
        <dbReference type="ARBA" id="ARBA00023157"/>
    </source>
</evidence>
<feature type="disulfide bond" evidence="10">
    <location>
        <begin position="1141"/>
        <end position="1156"/>
    </location>
</feature>
<dbReference type="OrthoDB" id="10070760at2759"/>
<feature type="disulfide bond" evidence="10">
    <location>
        <begin position="571"/>
        <end position="583"/>
    </location>
</feature>
<evidence type="ECO:0000259" key="13">
    <source>
        <dbReference type="PROSITE" id="PS50022"/>
    </source>
</evidence>
<keyword evidence="2" id="KW-0812">Transmembrane</keyword>
<comment type="subcellular location">
    <subcellularLocation>
        <location evidence="1">Membrane</location>
        <topology evidence="1">Single-pass membrane protein</topology>
    </subcellularLocation>
</comment>
<dbReference type="SUPFAM" id="SSF57424">
    <property type="entry name" value="LDL receptor-like module"/>
    <property type="match status" value="18"/>
</dbReference>
<gene>
    <name evidence="15" type="primary">LOC109476428</name>
</gene>
<feature type="signal peptide" evidence="12">
    <location>
        <begin position="1"/>
        <end position="19"/>
    </location>
</feature>
<proteinExistence type="predicted"/>
<dbReference type="InterPro" id="IPR023415">
    <property type="entry name" value="LDLR_class-A_CS"/>
</dbReference>
<dbReference type="SUPFAM" id="SSF49785">
    <property type="entry name" value="Galactose-binding domain-like"/>
    <property type="match status" value="2"/>
</dbReference>
<feature type="domain" description="F5/8 type C" evidence="13">
    <location>
        <begin position="789"/>
        <end position="945"/>
    </location>
</feature>
<dbReference type="PRINTS" id="PR00261">
    <property type="entry name" value="LDLRECEPTOR"/>
</dbReference>
<feature type="disulfide bond" evidence="10">
    <location>
        <begin position="241"/>
        <end position="256"/>
    </location>
</feature>
<feature type="disulfide bond" evidence="10">
    <location>
        <begin position="420"/>
        <end position="432"/>
    </location>
</feature>
<feature type="disulfide bond" evidence="10">
    <location>
        <begin position="268"/>
        <end position="286"/>
    </location>
</feature>
<feature type="disulfide bond" evidence="10">
    <location>
        <begin position="342"/>
        <end position="360"/>
    </location>
</feature>
<feature type="domain" description="F5/8 type C" evidence="13">
    <location>
        <begin position="608"/>
        <end position="777"/>
    </location>
</feature>
<feature type="disulfide bond" evidence="10">
    <location>
        <begin position="152"/>
        <end position="170"/>
    </location>
</feature>
<feature type="disulfide bond" evidence="10">
    <location>
        <begin position="476"/>
        <end position="491"/>
    </location>
</feature>
<organism evidence="14 15">
    <name type="scientific">Branchiostoma belcheri</name>
    <name type="common">Amphioxus</name>
    <dbReference type="NCBI Taxonomy" id="7741"/>
    <lineage>
        <taxon>Eukaryota</taxon>
        <taxon>Metazoa</taxon>
        <taxon>Chordata</taxon>
        <taxon>Cephalochordata</taxon>
        <taxon>Leptocardii</taxon>
        <taxon>Amphioxiformes</taxon>
        <taxon>Branchiostomatidae</taxon>
        <taxon>Branchiostoma</taxon>
    </lineage>
</organism>
<dbReference type="PROSITE" id="PS01209">
    <property type="entry name" value="LDLRA_1"/>
    <property type="match status" value="4"/>
</dbReference>
<feature type="region of interest" description="Disordered" evidence="11">
    <location>
        <begin position="1158"/>
        <end position="1185"/>
    </location>
</feature>
<reference evidence="15" key="1">
    <citation type="submission" date="2025-08" db="UniProtKB">
        <authorList>
            <consortium name="RefSeq"/>
        </authorList>
    </citation>
    <scope>IDENTIFICATION</scope>
    <source>
        <tissue evidence="15">Gonad</tissue>
    </source>
</reference>
<feature type="disulfide bond" evidence="10">
    <location>
        <begin position="354"/>
        <end position="369"/>
    </location>
</feature>
<feature type="disulfide bond" evidence="10">
    <location>
        <begin position="514"/>
        <end position="529"/>
    </location>
</feature>
<feature type="disulfide bond" evidence="10">
    <location>
        <begin position="1004"/>
        <end position="1019"/>
    </location>
</feature>
<evidence type="ECO:0000256" key="4">
    <source>
        <dbReference type="ARBA" id="ARBA00022737"/>
    </source>
</evidence>
<accession>A0A6P4ZG17</accession>
<evidence type="ECO:0000256" key="11">
    <source>
        <dbReference type="SAM" id="MobiDB-lite"/>
    </source>
</evidence>
<dbReference type="FunFam" id="4.10.400.10:FF:000065">
    <property type="entry name" value="Transmembrane protease serine 7"/>
    <property type="match status" value="1"/>
</dbReference>
<evidence type="ECO:0000313" key="14">
    <source>
        <dbReference type="Proteomes" id="UP000515135"/>
    </source>
</evidence>
<feature type="disulfide bond" evidence="10">
    <location>
        <begin position="502"/>
        <end position="520"/>
    </location>
</feature>
<feature type="disulfide bond" evidence="10">
    <location>
        <begin position="229"/>
        <end position="247"/>
    </location>
</feature>
<dbReference type="Proteomes" id="UP000515135">
    <property type="component" value="Unplaced"/>
</dbReference>
<feature type="disulfide bond" evidence="10">
    <location>
        <begin position="280"/>
        <end position="295"/>
    </location>
</feature>
<dbReference type="FunFam" id="4.10.400.10:FF:000034">
    <property type="entry name" value="Low-density lipoprotein receptor-related protein 2"/>
    <property type="match status" value="1"/>
</dbReference>
<evidence type="ECO:0000313" key="15">
    <source>
        <dbReference type="RefSeq" id="XP_019632919.1"/>
    </source>
</evidence>
<dbReference type="InterPro" id="IPR051221">
    <property type="entry name" value="LDLR-related"/>
</dbReference>
<protein>
    <submittedName>
        <fullName evidence="15">Low-density lipoprotein receptor-related protein 1-like</fullName>
    </submittedName>
</protein>
<feature type="disulfide bond" evidence="10">
    <location>
        <begin position="316"/>
        <end position="331"/>
    </location>
</feature>
<dbReference type="PANTHER" id="PTHR22722:SF15">
    <property type="entry name" value="LOW-DENSITY LIPOPROTEIN RECEPTOR-RELATED"/>
    <property type="match status" value="1"/>
</dbReference>
<evidence type="ECO:0000256" key="3">
    <source>
        <dbReference type="ARBA" id="ARBA00022729"/>
    </source>
</evidence>
<dbReference type="InterPro" id="IPR000421">
    <property type="entry name" value="FA58C"/>
</dbReference>
<feature type="compositionally biased region" description="Low complexity" evidence="11">
    <location>
        <begin position="1173"/>
        <end position="1183"/>
    </location>
</feature>
<feature type="disulfide bond" evidence="10">
    <location>
        <begin position="88"/>
        <end position="103"/>
    </location>
</feature>
<dbReference type="GO" id="GO:0005041">
    <property type="term" value="F:low-density lipoprotein particle receptor activity"/>
    <property type="evidence" value="ECO:0007669"/>
    <property type="project" value="TreeGrafter"/>
</dbReference>
<dbReference type="SMART" id="SM00231">
    <property type="entry name" value="FA58C"/>
    <property type="match status" value="2"/>
</dbReference>
<evidence type="ECO:0000256" key="12">
    <source>
        <dbReference type="SAM" id="SignalP"/>
    </source>
</evidence>
<evidence type="ECO:0000256" key="8">
    <source>
        <dbReference type="ARBA" id="ARBA00023170"/>
    </source>
</evidence>
<dbReference type="PROSITE" id="PS50068">
    <property type="entry name" value="LDLRA_2"/>
    <property type="match status" value="18"/>
</dbReference>
<dbReference type="AlphaFoldDB" id="A0A6P4ZG17"/>
<feature type="disulfide bond" evidence="10">
    <location>
        <begin position="590"/>
        <end position="605"/>
    </location>
</feature>
<evidence type="ECO:0000256" key="10">
    <source>
        <dbReference type="PROSITE-ProRule" id="PRU00124"/>
    </source>
</evidence>
<dbReference type="PANTHER" id="PTHR22722">
    <property type="entry name" value="LOW-DENSITY LIPOPROTEIN RECEPTOR-RELATED PROTEIN 2-RELATED"/>
    <property type="match status" value="1"/>
</dbReference>
<feature type="chain" id="PRO_5028085609" evidence="12">
    <location>
        <begin position="20"/>
        <end position="1223"/>
    </location>
</feature>
<keyword evidence="4" id="KW-0677">Repeat</keyword>
<evidence type="ECO:0000256" key="2">
    <source>
        <dbReference type="ARBA" id="ARBA00022692"/>
    </source>
</evidence>
<evidence type="ECO:0000256" key="5">
    <source>
        <dbReference type="ARBA" id="ARBA00022989"/>
    </source>
</evidence>
<keyword evidence="3 12" id="KW-0732">Signal</keyword>
<name>A0A6P4ZG17_BRABE</name>
<feature type="disulfide bond" evidence="10">
    <location>
        <begin position="190"/>
        <end position="208"/>
    </location>
</feature>
<feature type="disulfide bond" evidence="10">
    <location>
        <begin position="427"/>
        <end position="445"/>
    </location>
</feature>
<feature type="disulfide bond" evidence="10">
    <location>
        <begin position="114"/>
        <end position="132"/>
    </location>
</feature>
<feature type="disulfide bond" evidence="10">
    <location>
        <begin position="400"/>
        <end position="415"/>
    </location>
</feature>
<dbReference type="SMART" id="SM00192">
    <property type="entry name" value="LDLa"/>
    <property type="match status" value="20"/>
</dbReference>
<evidence type="ECO:0000256" key="1">
    <source>
        <dbReference type="ARBA" id="ARBA00004167"/>
    </source>
</evidence>
<evidence type="ECO:0000256" key="9">
    <source>
        <dbReference type="ARBA" id="ARBA00023180"/>
    </source>
</evidence>
<dbReference type="PROSITE" id="PS50022">
    <property type="entry name" value="FA58C_3"/>
    <property type="match status" value="2"/>
</dbReference>
<dbReference type="InterPro" id="IPR036055">
    <property type="entry name" value="LDL_receptor-like_sf"/>
</dbReference>
<keyword evidence="9" id="KW-0325">Glycoprotein</keyword>
<dbReference type="GeneID" id="109476428"/>
<keyword evidence="8" id="KW-0675">Receptor</keyword>
<dbReference type="Pfam" id="PF00754">
    <property type="entry name" value="F5_F8_type_C"/>
    <property type="match status" value="2"/>
</dbReference>
<comment type="caution">
    <text evidence="10">Lacks conserved residue(s) required for the propagation of feature annotation.</text>
</comment>
<dbReference type="InterPro" id="IPR008979">
    <property type="entry name" value="Galactose-bd-like_sf"/>
</dbReference>
<keyword evidence="6" id="KW-0472">Membrane</keyword>
<dbReference type="InterPro" id="IPR002172">
    <property type="entry name" value="LDrepeatLR_classA_rpt"/>
</dbReference>
<keyword evidence="14" id="KW-1185">Reference proteome</keyword>
<feature type="disulfide bond" evidence="10">
    <location>
        <begin position="578"/>
        <end position="596"/>
    </location>
</feature>
<dbReference type="Pfam" id="PF00057">
    <property type="entry name" value="Ldl_recept_a"/>
    <property type="match status" value="13"/>
</dbReference>